<dbReference type="NCBIfam" id="TIGR03026">
    <property type="entry name" value="NDP-sugDHase"/>
    <property type="match status" value="1"/>
</dbReference>
<feature type="domain" description="UDP-glucose/GDP-mannose dehydrogenase C-terminal" evidence="5">
    <location>
        <begin position="326"/>
        <end position="427"/>
    </location>
</feature>
<dbReference type="SUPFAM" id="SSF48179">
    <property type="entry name" value="6-phosphogluconate dehydrogenase C-terminal domain-like"/>
    <property type="match status" value="1"/>
</dbReference>
<dbReference type="SUPFAM" id="SSF51735">
    <property type="entry name" value="NAD(P)-binding Rossmann-fold domains"/>
    <property type="match status" value="1"/>
</dbReference>
<dbReference type="GO" id="GO:0016616">
    <property type="term" value="F:oxidoreductase activity, acting on the CH-OH group of donors, NAD or NADP as acceptor"/>
    <property type="evidence" value="ECO:0007669"/>
    <property type="project" value="InterPro"/>
</dbReference>
<name>A0A059U0F6_9BACT</name>
<dbReference type="Gene3D" id="3.40.50.720">
    <property type="entry name" value="NAD(P)-binding Rossmann-like Domain"/>
    <property type="match status" value="2"/>
</dbReference>
<comment type="similarity">
    <text evidence="1 4">Belongs to the UDP-glucose/GDP-mannose dehydrogenase family.</text>
</comment>
<dbReference type="Pfam" id="PF00984">
    <property type="entry name" value="UDPG_MGDP_dh"/>
    <property type="match status" value="1"/>
</dbReference>
<evidence type="ECO:0000313" key="6">
    <source>
        <dbReference type="EMBL" id="AHZ46185.1"/>
    </source>
</evidence>
<reference evidence="6" key="1">
    <citation type="submission" date="2014-02" db="EMBL/GenBank/DDBJ databases">
        <title>Screening of novel PKS from marine sediment.</title>
        <authorList>
            <person name="Xie F."/>
            <person name="Fu C."/>
            <person name="Dai H."/>
            <person name="Zhang L."/>
        </authorList>
    </citation>
    <scope>NUCLEOTIDE SEQUENCE</scope>
</reference>
<accession>A0A059U0F6</accession>
<dbReference type="GO" id="GO:0000271">
    <property type="term" value="P:polysaccharide biosynthetic process"/>
    <property type="evidence" value="ECO:0007669"/>
    <property type="project" value="InterPro"/>
</dbReference>
<dbReference type="InterPro" id="IPR001732">
    <property type="entry name" value="UDP-Glc/GDP-Man_DH_N"/>
</dbReference>
<evidence type="ECO:0000256" key="4">
    <source>
        <dbReference type="PIRNR" id="PIRNR000124"/>
    </source>
</evidence>
<dbReference type="InterPro" id="IPR008927">
    <property type="entry name" value="6-PGluconate_DH-like_C_sf"/>
</dbReference>
<keyword evidence="3" id="KW-0520">NAD</keyword>
<dbReference type="PIRSF" id="PIRSF000124">
    <property type="entry name" value="UDPglc_GDPman_dh"/>
    <property type="match status" value="1"/>
</dbReference>
<dbReference type="InterPro" id="IPR014026">
    <property type="entry name" value="UDP-Glc/GDP-Man_DH_dimer"/>
</dbReference>
<dbReference type="EMBL" id="KJ508013">
    <property type="protein sequence ID" value="AHZ46185.1"/>
    <property type="molecule type" value="Genomic_DNA"/>
</dbReference>
<evidence type="ECO:0000256" key="3">
    <source>
        <dbReference type="ARBA" id="ARBA00023027"/>
    </source>
</evidence>
<dbReference type="InterPro" id="IPR036291">
    <property type="entry name" value="NAD(P)-bd_dom_sf"/>
</dbReference>
<dbReference type="InterPro" id="IPR028359">
    <property type="entry name" value="UDP_ManNAc/GlcNAc_DH"/>
</dbReference>
<evidence type="ECO:0000256" key="1">
    <source>
        <dbReference type="ARBA" id="ARBA00006601"/>
    </source>
</evidence>
<gene>
    <name evidence="6" type="ORF">4d11</name>
</gene>
<protein>
    <submittedName>
        <fullName evidence="6">Nucleotide sugar dehydrogenase</fullName>
    </submittedName>
</protein>
<dbReference type="PANTHER" id="PTHR43491">
    <property type="entry name" value="UDP-N-ACETYL-D-MANNOSAMINE DEHYDROGENASE"/>
    <property type="match status" value="1"/>
</dbReference>
<proteinExistence type="inferred from homology"/>
<evidence type="ECO:0000256" key="2">
    <source>
        <dbReference type="ARBA" id="ARBA00023002"/>
    </source>
</evidence>
<dbReference type="AlphaFoldDB" id="A0A059U0F6"/>
<keyword evidence="2" id="KW-0560">Oxidoreductase</keyword>
<sequence length="440" mass="48394">MLDKSVFLKKLNAREASIGIVGLGYVGLPLAVALSRRFNVVGYDISEERVKLLKAHRDPSQELSEAELAEVSINYTSDPTALGETPLIIVAVPTPIDENKNPDLSPLRGASQSIGSHLSKGSVVVFESTVYPGVTEEVCGPELEKASGLRVGEDFFLAYSPERINPGDRERTIDKIVKIVSGQTPEVADIVAEVYGAIVTEGIHRASSIRVAEAAKVIENAQRDINIAFVNELAIIFDKMGIDTSEVLEAAGTKWNFLRFRPGLVGGHCIGVDPYYLTFKAQMLGHSPQTILSGRRINDGMGRWIGRNLVKMLIDADVHVKGARVLIGGLTFKENVSDVRNSRVKDIIDELHDYHVDVVAYDPHVPSEVALEEFGVRTVSRSELKDFDAVVFAVSHDEFGGLDASALAAMMKRQPAPLIDLKWLFDRREMEQAGFLYWRL</sequence>
<dbReference type="InterPro" id="IPR036220">
    <property type="entry name" value="UDP-Glc/GDP-Man_DH_C_sf"/>
</dbReference>
<dbReference type="Pfam" id="PF03720">
    <property type="entry name" value="UDPG_MGDP_dh_C"/>
    <property type="match status" value="1"/>
</dbReference>
<dbReference type="InterPro" id="IPR014027">
    <property type="entry name" value="UDP-Glc/GDP-Man_DH_C"/>
</dbReference>
<evidence type="ECO:0000259" key="5">
    <source>
        <dbReference type="SMART" id="SM00984"/>
    </source>
</evidence>
<dbReference type="PIRSF" id="PIRSF500136">
    <property type="entry name" value="UDP_ManNAc_DH"/>
    <property type="match status" value="1"/>
</dbReference>
<dbReference type="GO" id="GO:0016628">
    <property type="term" value="F:oxidoreductase activity, acting on the CH-CH group of donors, NAD or NADP as acceptor"/>
    <property type="evidence" value="ECO:0007669"/>
    <property type="project" value="InterPro"/>
</dbReference>
<dbReference type="InterPro" id="IPR017476">
    <property type="entry name" value="UDP-Glc/GDP-Man"/>
</dbReference>
<organism evidence="6">
    <name type="scientific">uncultured bacterium 14-4D</name>
    <dbReference type="NCBI Taxonomy" id="1497525"/>
    <lineage>
        <taxon>Bacteria</taxon>
        <taxon>environmental samples</taxon>
    </lineage>
</organism>
<dbReference type="SMART" id="SM00984">
    <property type="entry name" value="UDPG_MGDP_dh_C"/>
    <property type="match status" value="1"/>
</dbReference>
<dbReference type="PANTHER" id="PTHR43491:SF2">
    <property type="entry name" value="UDP-N-ACETYL-D-MANNOSAMINE DEHYDROGENASE"/>
    <property type="match status" value="1"/>
</dbReference>
<dbReference type="SUPFAM" id="SSF52413">
    <property type="entry name" value="UDP-glucose/GDP-mannose dehydrogenase C-terminal domain"/>
    <property type="match status" value="1"/>
</dbReference>
<dbReference type="Pfam" id="PF03721">
    <property type="entry name" value="UDPG_MGDP_dh_N"/>
    <property type="match status" value="1"/>
</dbReference>
<dbReference type="GO" id="GO:0051287">
    <property type="term" value="F:NAD binding"/>
    <property type="evidence" value="ECO:0007669"/>
    <property type="project" value="InterPro"/>
</dbReference>